<reference evidence="2" key="3">
    <citation type="submission" date="2024-06" db="EMBL/GenBank/DDBJ databases">
        <authorList>
            <person name="Zeng C."/>
        </authorList>
    </citation>
    <scope>NUCLEOTIDE SEQUENCE [LARGE SCALE GENOMIC DNA]</scope>
    <source>
        <strain evidence="2">ZCY20-5</strain>
    </source>
</reference>
<dbReference type="Proteomes" id="UP001300604">
    <property type="component" value="Chromosome"/>
</dbReference>
<gene>
    <name evidence="1" type="ORF">PXC00_13185</name>
</gene>
<dbReference type="KEGG" id="carl:PXC00_13185"/>
<reference evidence="2" key="1">
    <citation type="submission" date="2024-06" db="EMBL/GenBank/DDBJ databases">
        <title>Caproicibacterium argilliputei sp. nov, a novel caproic acid producing anaerobic bacterium isolated from pit mud.</title>
        <authorList>
            <person name="Zeng C."/>
        </authorList>
    </citation>
    <scope>NUCLEOTIDE SEQUENCE [LARGE SCALE GENOMIC DNA]</scope>
    <source>
        <strain evidence="2">ZCY20-5</strain>
    </source>
</reference>
<dbReference type="AlphaFoldDB" id="A0AA97H1V5"/>
<proteinExistence type="predicted"/>
<accession>A0AA97H1V5</accession>
<dbReference type="RefSeq" id="WP_275844189.1">
    <property type="nucleotide sequence ID" value="NZ_CP135996.1"/>
</dbReference>
<protein>
    <submittedName>
        <fullName evidence="1">Uncharacterized protein</fullName>
    </submittedName>
</protein>
<reference evidence="1 2" key="2">
    <citation type="submission" date="2024-06" db="EMBL/GenBank/DDBJ databases">
        <title>Caproicibacterium argilliputei sp. nov, a novel caproic acid producing anaerobic bacterium isolated from pit mud.</title>
        <authorList>
            <person name="Xia S."/>
        </authorList>
    </citation>
    <scope>NUCLEOTIDE SEQUENCE [LARGE SCALE GENOMIC DNA]</scope>
    <source>
        <strain evidence="1 2">ZCY20-5</strain>
    </source>
</reference>
<dbReference type="EMBL" id="CP135996">
    <property type="protein sequence ID" value="WOC32130.1"/>
    <property type="molecule type" value="Genomic_DNA"/>
</dbReference>
<evidence type="ECO:0000313" key="1">
    <source>
        <dbReference type="EMBL" id="WOC32130.1"/>
    </source>
</evidence>
<organism evidence="1 2">
    <name type="scientific">Caproicibacterium argilliputei</name>
    <dbReference type="NCBI Taxonomy" id="3030016"/>
    <lineage>
        <taxon>Bacteria</taxon>
        <taxon>Bacillati</taxon>
        <taxon>Bacillota</taxon>
        <taxon>Clostridia</taxon>
        <taxon>Eubacteriales</taxon>
        <taxon>Oscillospiraceae</taxon>
        <taxon>Caproicibacterium</taxon>
    </lineage>
</organism>
<keyword evidence="2" id="KW-1185">Reference proteome</keyword>
<sequence>MKMNGASPCELDDLVLPRCLLEASELNGTCDLEIQCVPGAIIIAAGDMPDGVPEPLAALFRELGISGAAVRSVLTEGGLQNE</sequence>
<evidence type="ECO:0000313" key="2">
    <source>
        <dbReference type="Proteomes" id="UP001300604"/>
    </source>
</evidence>
<name>A0AA97H1V5_9FIRM</name>